<evidence type="ECO:0000313" key="3">
    <source>
        <dbReference type="EMBL" id="KKI99945.1"/>
    </source>
</evidence>
<gene>
    <name evidence="3" type="ORF">PROH_09125</name>
</gene>
<dbReference type="GO" id="GO:0001217">
    <property type="term" value="F:DNA-binding transcription repressor activity"/>
    <property type="evidence" value="ECO:0007669"/>
    <property type="project" value="TreeGrafter"/>
</dbReference>
<evidence type="ECO:0000256" key="1">
    <source>
        <dbReference type="PROSITE-ProRule" id="PRU01076"/>
    </source>
</evidence>
<dbReference type="Pfam" id="PF14250">
    <property type="entry name" value="AbrB-like"/>
    <property type="match status" value="1"/>
</dbReference>
<reference evidence="3" key="1">
    <citation type="submission" date="2012-04" db="EMBL/GenBank/DDBJ databases">
        <authorList>
            <person name="Borisov I.G."/>
            <person name="Ivanikova N.V."/>
            <person name="Pinevich A.V."/>
        </authorList>
    </citation>
    <scope>NUCLEOTIDE SEQUENCE [LARGE SCALE GENOMIC DNA]</scope>
    <source>
        <strain evidence="3">CALU 1027</strain>
    </source>
</reference>
<proteinExistence type="predicted"/>
<comment type="caution">
    <text evidence="3">The sequence shown here is derived from an EMBL/GenBank/DDBJ whole genome shotgun (WGS) entry which is preliminary data.</text>
</comment>
<dbReference type="eggNOG" id="COG2002">
    <property type="taxonomic scope" value="Bacteria"/>
</dbReference>
<evidence type="ECO:0000259" key="2">
    <source>
        <dbReference type="PROSITE" id="PS51740"/>
    </source>
</evidence>
<keyword evidence="1" id="KW-0238">DNA-binding</keyword>
<protein>
    <submittedName>
        <fullName evidence="3">AbrB family transcriptional regulator</fullName>
    </submittedName>
</protein>
<feature type="domain" description="SpoVT-AbrB" evidence="2">
    <location>
        <begin position="86"/>
        <end position="131"/>
    </location>
</feature>
<dbReference type="EMBL" id="AJTX02000004">
    <property type="protein sequence ID" value="KKI99945.1"/>
    <property type="molecule type" value="Genomic_DNA"/>
</dbReference>
<dbReference type="GO" id="GO:0000976">
    <property type="term" value="F:transcription cis-regulatory region binding"/>
    <property type="evidence" value="ECO:0007669"/>
    <property type="project" value="TreeGrafter"/>
</dbReference>
<dbReference type="PROSITE" id="PS51740">
    <property type="entry name" value="SPOVT_ABRB"/>
    <property type="match status" value="1"/>
</dbReference>
<name>A0A0M2PTW1_PROHO</name>
<dbReference type="Proteomes" id="UP000034681">
    <property type="component" value="Unassembled WGS sequence"/>
</dbReference>
<dbReference type="PANTHER" id="PTHR42182">
    <property type="entry name" value="SLL0359 PROTEIN"/>
    <property type="match status" value="1"/>
</dbReference>
<dbReference type="InterPro" id="IPR007159">
    <property type="entry name" value="SpoVT-AbrB_dom"/>
</dbReference>
<dbReference type="STRING" id="317619.GCA_000332315_00253"/>
<keyword evidence="4" id="KW-1185">Reference proteome</keyword>
<dbReference type="InterPro" id="IPR027360">
    <property type="entry name" value="AbrB-like"/>
</dbReference>
<dbReference type="GO" id="GO:0032993">
    <property type="term" value="C:protein-DNA complex"/>
    <property type="evidence" value="ECO:0007669"/>
    <property type="project" value="TreeGrafter"/>
</dbReference>
<dbReference type="RefSeq" id="WP_017710940.1">
    <property type="nucleotide sequence ID" value="NZ_KB235933.1"/>
</dbReference>
<dbReference type="AlphaFoldDB" id="A0A0M2PTW1"/>
<sequence>MPKVKERKKAAPIPVLPLLTGKALLNKTKELPDLSRRELARECGYFSATKKGEIRINLAEFYEALLQARGISLDSESGQKRGREATYRVSVQKNGQILIGSAYTKEMGLEPGDVFEVKLGYKHIHLIHQGLEDEE</sequence>
<dbReference type="PANTHER" id="PTHR42182:SF1">
    <property type="entry name" value="SLL0359 PROTEIN"/>
    <property type="match status" value="1"/>
</dbReference>
<evidence type="ECO:0000313" key="4">
    <source>
        <dbReference type="Proteomes" id="UP000034681"/>
    </source>
</evidence>
<accession>A0A0M2PTW1</accession>
<dbReference type="OrthoDB" id="512458at2"/>
<organism evidence="3 4">
    <name type="scientific">Prochlorothrix hollandica PCC 9006 = CALU 1027</name>
    <dbReference type="NCBI Taxonomy" id="317619"/>
    <lineage>
        <taxon>Bacteria</taxon>
        <taxon>Bacillati</taxon>
        <taxon>Cyanobacteriota</taxon>
        <taxon>Cyanophyceae</taxon>
        <taxon>Prochlorotrichales</taxon>
        <taxon>Prochlorotrichaceae</taxon>
        <taxon>Prochlorothrix</taxon>
    </lineage>
</organism>